<feature type="transmembrane region" description="Helical" evidence="1">
    <location>
        <begin position="12"/>
        <end position="32"/>
    </location>
</feature>
<evidence type="ECO:0000313" key="2">
    <source>
        <dbReference type="EMBL" id="CAJ0578640.1"/>
    </source>
</evidence>
<comment type="caution">
    <text evidence="2">The sequence shown here is derived from an EMBL/GenBank/DDBJ whole genome shotgun (WGS) entry which is preliminary data.</text>
</comment>
<keyword evidence="1" id="KW-1133">Transmembrane helix</keyword>
<keyword evidence="1" id="KW-0812">Transmembrane</keyword>
<dbReference type="AlphaFoldDB" id="A0AA36D0A9"/>
<organism evidence="2 3">
    <name type="scientific">Mesorhabditis spiculigera</name>
    <dbReference type="NCBI Taxonomy" id="96644"/>
    <lineage>
        <taxon>Eukaryota</taxon>
        <taxon>Metazoa</taxon>
        <taxon>Ecdysozoa</taxon>
        <taxon>Nematoda</taxon>
        <taxon>Chromadorea</taxon>
        <taxon>Rhabditida</taxon>
        <taxon>Rhabditina</taxon>
        <taxon>Rhabditomorpha</taxon>
        <taxon>Rhabditoidea</taxon>
        <taxon>Rhabditidae</taxon>
        <taxon>Mesorhabditinae</taxon>
        <taxon>Mesorhabditis</taxon>
    </lineage>
</organism>
<gene>
    <name evidence="2" type="ORF">MSPICULIGERA_LOCUS16883</name>
</gene>
<dbReference type="EMBL" id="CATQJA010002654">
    <property type="protein sequence ID" value="CAJ0578640.1"/>
    <property type="molecule type" value="Genomic_DNA"/>
</dbReference>
<sequence>MFPYFEQLFEVTMVLVAIVSSISLFFCVKMVITFGNDYVEVSGQDTEPDDSNVEDLTVPGEGGLECEACRRHRRNQRRGKVRRSQYLHPNHVTITVPCETCNCVHVFVEQRDIPALTRSSLP</sequence>
<evidence type="ECO:0000313" key="3">
    <source>
        <dbReference type="Proteomes" id="UP001177023"/>
    </source>
</evidence>
<name>A0AA36D0A9_9BILA</name>
<accession>A0AA36D0A9</accession>
<keyword evidence="1" id="KW-0472">Membrane</keyword>
<protein>
    <submittedName>
        <fullName evidence="2">Uncharacterized protein</fullName>
    </submittedName>
</protein>
<reference evidence="2" key="1">
    <citation type="submission" date="2023-06" db="EMBL/GenBank/DDBJ databases">
        <authorList>
            <person name="Delattre M."/>
        </authorList>
    </citation>
    <scope>NUCLEOTIDE SEQUENCE</scope>
    <source>
        <strain evidence="2">AF72</strain>
    </source>
</reference>
<proteinExistence type="predicted"/>
<evidence type="ECO:0000256" key="1">
    <source>
        <dbReference type="SAM" id="Phobius"/>
    </source>
</evidence>
<dbReference type="Proteomes" id="UP001177023">
    <property type="component" value="Unassembled WGS sequence"/>
</dbReference>
<keyword evidence="3" id="KW-1185">Reference proteome</keyword>
<feature type="non-terminal residue" evidence="2">
    <location>
        <position position="122"/>
    </location>
</feature>